<feature type="compositionally biased region" description="Basic and acidic residues" evidence="8">
    <location>
        <begin position="186"/>
        <end position="196"/>
    </location>
</feature>
<dbReference type="GO" id="GO:0031297">
    <property type="term" value="P:replication fork processing"/>
    <property type="evidence" value="ECO:0007669"/>
    <property type="project" value="UniProtKB-UniRule"/>
</dbReference>
<keyword evidence="5 7" id="KW-0539">Nucleus</keyword>
<name>A0A559LYL3_9HELO</name>
<evidence type="ECO:0000256" key="4">
    <source>
        <dbReference type="ARBA" id="ARBA00022880"/>
    </source>
</evidence>
<dbReference type="GO" id="GO:0031298">
    <property type="term" value="C:replication fork protection complex"/>
    <property type="evidence" value="ECO:0007669"/>
    <property type="project" value="TreeGrafter"/>
</dbReference>
<keyword evidence="3 7" id="KW-0227">DNA damage</keyword>
<comment type="caution">
    <text evidence="10">The sequence shown here is derived from an EMBL/GenBank/DDBJ whole genome shotgun (WGS) entry which is preliminary data.</text>
</comment>
<dbReference type="EMBL" id="QGML01005621">
    <property type="protein sequence ID" value="TVY85793.1"/>
    <property type="molecule type" value="Genomic_DNA"/>
</dbReference>
<feature type="compositionally biased region" description="Low complexity" evidence="8">
    <location>
        <begin position="100"/>
        <end position="112"/>
    </location>
</feature>
<dbReference type="PANTHER" id="PTHR13220">
    <property type="entry name" value="TIMELESS INTERACTING-RELATED"/>
    <property type="match status" value="1"/>
</dbReference>
<keyword evidence="4" id="KW-0236">DNA replication inhibitor</keyword>
<evidence type="ECO:0000256" key="3">
    <source>
        <dbReference type="ARBA" id="ARBA00022763"/>
    </source>
</evidence>
<keyword evidence="11" id="KW-1185">Reference proteome</keyword>
<comment type="function">
    <text evidence="7">Plays an important role in the control of DNA replication and the maintenance of replication fork stability.</text>
</comment>
<dbReference type="InterPro" id="IPR040038">
    <property type="entry name" value="TIPIN/Csm3/Swi3"/>
</dbReference>
<evidence type="ECO:0000259" key="9">
    <source>
        <dbReference type="Pfam" id="PF07962"/>
    </source>
</evidence>
<accession>A0A559LYL3</accession>
<dbReference type="Pfam" id="PF07962">
    <property type="entry name" value="Swi3"/>
    <property type="match status" value="1"/>
</dbReference>
<feature type="compositionally biased region" description="Low complexity" evidence="8">
    <location>
        <begin position="51"/>
        <end position="66"/>
    </location>
</feature>
<comment type="subcellular location">
    <subcellularLocation>
        <location evidence="1 7">Nucleus</location>
    </subcellularLocation>
</comment>
<comment type="similarity">
    <text evidence="2 7">Belongs to the CSM3 family.</text>
</comment>
<feature type="region of interest" description="Disordered" evidence="8">
    <location>
        <begin position="186"/>
        <end position="312"/>
    </location>
</feature>
<dbReference type="AlphaFoldDB" id="A0A559LYL3"/>
<evidence type="ECO:0000313" key="10">
    <source>
        <dbReference type="EMBL" id="TVY85793.1"/>
    </source>
</evidence>
<feature type="compositionally biased region" description="Basic and acidic residues" evidence="8">
    <location>
        <begin position="203"/>
        <end position="213"/>
    </location>
</feature>
<evidence type="ECO:0000256" key="5">
    <source>
        <dbReference type="ARBA" id="ARBA00023242"/>
    </source>
</evidence>
<dbReference type="InterPro" id="IPR012923">
    <property type="entry name" value="Csm3"/>
</dbReference>
<dbReference type="Proteomes" id="UP000315522">
    <property type="component" value="Unassembled WGS sequence"/>
</dbReference>
<dbReference type="GO" id="GO:0000076">
    <property type="term" value="P:DNA replication checkpoint signaling"/>
    <property type="evidence" value="ECO:0007669"/>
    <property type="project" value="UniProtKB-UniRule"/>
</dbReference>
<feature type="non-terminal residue" evidence="10">
    <location>
        <position position="328"/>
    </location>
</feature>
<feature type="compositionally biased region" description="Acidic residues" evidence="8">
    <location>
        <begin position="21"/>
        <end position="33"/>
    </location>
</feature>
<evidence type="ECO:0000256" key="1">
    <source>
        <dbReference type="ARBA" id="ARBA00004123"/>
    </source>
</evidence>
<gene>
    <name evidence="10" type="primary">CSM3</name>
    <name evidence="10" type="ORF">LAWI1_G008203</name>
</gene>
<evidence type="ECO:0000256" key="8">
    <source>
        <dbReference type="SAM" id="MobiDB-lite"/>
    </source>
</evidence>
<evidence type="ECO:0000256" key="2">
    <source>
        <dbReference type="ARBA" id="ARBA00006075"/>
    </source>
</evidence>
<keyword evidence="6 7" id="KW-0131">Cell cycle</keyword>
<evidence type="ECO:0000313" key="11">
    <source>
        <dbReference type="Proteomes" id="UP000315522"/>
    </source>
</evidence>
<sequence>MSSPGVTNRPLPTEGPSAGGDEFDDLFDYDGDINDPFSENYVVPQKKDDSNNASKDSGSKGKSAAGLGIDEEVEVTRKPRAPRVKLDEHRIQDSSPRMESPNSAKKPKPSNSKAKAMKYLLLPLTFQPNPLTKQQYSDASRLLAFYQLWLDDLFPKARFLDALAMVEKMGHKKMMQSARMEWINEGKPHSGVHEDSLFDEPELPARPKEKSVERTTAGRAREKETTPVNKTGGGLFGDDDDLYDATPRPTRTQPATVGGGTSLFGPAKGTPVEDGPPDDDLDALLAQEESLGIGKAPPAANKRTGDDFDEDDLDALIAEEMMQQGKPA</sequence>
<reference evidence="10 11" key="1">
    <citation type="submission" date="2018-05" db="EMBL/GenBank/DDBJ databases">
        <title>Genome sequencing and assembly of the regulated plant pathogen Lachnellula willkommii and related sister species for the development of diagnostic species identification markers.</title>
        <authorList>
            <person name="Giroux E."/>
            <person name="Bilodeau G."/>
        </authorList>
    </citation>
    <scope>NUCLEOTIDE SEQUENCE [LARGE SCALE GENOMIC DNA]</scope>
    <source>
        <strain evidence="10 11">CBS 172.35</strain>
    </source>
</reference>
<feature type="region of interest" description="Disordered" evidence="8">
    <location>
        <begin position="1"/>
        <end position="112"/>
    </location>
</feature>
<proteinExistence type="inferred from homology"/>
<organism evidence="10 11">
    <name type="scientific">Lachnellula willkommii</name>
    <dbReference type="NCBI Taxonomy" id="215461"/>
    <lineage>
        <taxon>Eukaryota</taxon>
        <taxon>Fungi</taxon>
        <taxon>Dikarya</taxon>
        <taxon>Ascomycota</taxon>
        <taxon>Pezizomycotina</taxon>
        <taxon>Leotiomycetes</taxon>
        <taxon>Helotiales</taxon>
        <taxon>Lachnaceae</taxon>
        <taxon>Lachnellula</taxon>
    </lineage>
</organism>
<dbReference type="GO" id="GO:0043111">
    <property type="term" value="P:replication fork arrest"/>
    <property type="evidence" value="ECO:0007669"/>
    <property type="project" value="TreeGrafter"/>
</dbReference>
<protein>
    <recommendedName>
        <fullName evidence="7">Chromosome segregation in meiosis protein</fullName>
    </recommendedName>
</protein>
<feature type="domain" description="Chromosome segregation in meiosis protein 3" evidence="9">
    <location>
        <begin position="132"/>
        <end position="186"/>
    </location>
</feature>
<dbReference type="GO" id="GO:0006974">
    <property type="term" value="P:DNA damage response"/>
    <property type="evidence" value="ECO:0007669"/>
    <property type="project" value="UniProtKB-KW"/>
</dbReference>
<evidence type="ECO:0000256" key="7">
    <source>
        <dbReference type="RuleBase" id="RU366049"/>
    </source>
</evidence>
<dbReference type="PANTHER" id="PTHR13220:SF11">
    <property type="entry name" value="TIMELESS-INTERACTING PROTEIN"/>
    <property type="match status" value="1"/>
</dbReference>
<feature type="compositionally biased region" description="Low complexity" evidence="8">
    <location>
        <begin position="245"/>
        <end position="256"/>
    </location>
</feature>
<evidence type="ECO:0000256" key="6">
    <source>
        <dbReference type="ARBA" id="ARBA00023306"/>
    </source>
</evidence>
<dbReference type="GO" id="GO:0003677">
    <property type="term" value="F:DNA binding"/>
    <property type="evidence" value="ECO:0007669"/>
    <property type="project" value="TreeGrafter"/>
</dbReference>